<feature type="compositionally biased region" description="Low complexity" evidence="1">
    <location>
        <begin position="30"/>
        <end position="47"/>
    </location>
</feature>
<evidence type="ECO:0000313" key="3">
    <source>
        <dbReference type="Proteomes" id="UP000053240"/>
    </source>
</evidence>
<sequence length="198" mass="21210">MYASHVTVHIQAEFFYFTGESHLAFTSIETTRTSSRTTPNDTSDSDSLVPFEELKTKPLDYPGDRRRAAPHLTSGGRSCSGNGHSLALLCWPGGTSGAHAGLLREGAWLWRDFDCDGDGEARCAKNGVEAKYVRTPTRPVRYCRLPAAVAAATLCRANYRAAGGKPGTREMRRGGCAPPRTSPLVTSLSAGCANSDGQ</sequence>
<reference evidence="2 3" key="1">
    <citation type="journal article" date="2015" name="Nat. Commun.">
        <title>Outbred genome sequencing and CRISPR/Cas9 gene editing in butterflies.</title>
        <authorList>
            <person name="Li X."/>
            <person name="Fan D."/>
            <person name="Zhang W."/>
            <person name="Liu G."/>
            <person name="Zhang L."/>
            <person name="Zhao L."/>
            <person name="Fang X."/>
            <person name="Chen L."/>
            <person name="Dong Y."/>
            <person name="Chen Y."/>
            <person name="Ding Y."/>
            <person name="Zhao R."/>
            <person name="Feng M."/>
            <person name="Zhu Y."/>
            <person name="Feng Y."/>
            <person name="Jiang X."/>
            <person name="Zhu D."/>
            <person name="Xiang H."/>
            <person name="Feng X."/>
            <person name="Li S."/>
            <person name="Wang J."/>
            <person name="Zhang G."/>
            <person name="Kronforst M.R."/>
            <person name="Wang W."/>
        </authorList>
    </citation>
    <scope>NUCLEOTIDE SEQUENCE [LARGE SCALE GENOMIC DNA]</scope>
    <source>
        <strain evidence="2">Ya'a_city_454_Pm</strain>
        <tissue evidence="2">Whole body</tissue>
    </source>
</reference>
<dbReference type="EMBL" id="KQ460779">
    <property type="protein sequence ID" value="KPJ12369.1"/>
    <property type="molecule type" value="Genomic_DNA"/>
</dbReference>
<evidence type="ECO:0000256" key="1">
    <source>
        <dbReference type="SAM" id="MobiDB-lite"/>
    </source>
</evidence>
<protein>
    <submittedName>
        <fullName evidence="2">Uncharacterized protein</fullName>
    </submittedName>
</protein>
<feature type="region of interest" description="Disordered" evidence="1">
    <location>
        <begin position="166"/>
        <end position="198"/>
    </location>
</feature>
<evidence type="ECO:0000313" key="2">
    <source>
        <dbReference type="EMBL" id="KPJ12369.1"/>
    </source>
</evidence>
<organism evidence="2 3">
    <name type="scientific">Papilio machaon</name>
    <name type="common">Old World swallowtail butterfly</name>
    <dbReference type="NCBI Taxonomy" id="76193"/>
    <lineage>
        <taxon>Eukaryota</taxon>
        <taxon>Metazoa</taxon>
        <taxon>Ecdysozoa</taxon>
        <taxon>Arthropoda</taxon>
        <taxon>Hexapoda</taxon>
        <taxon>Insecta</taxon>
        <taxon>Pterygota</taxon>
        <taxon>Neoptera</taxon>
        <taxon>Endopterygota</taxon>
        <taxon>Lepidoptera</taxon>
        <taxon>Glossata</taxon>
        <taxon>Ditrysia</taxon>
        <taxon>Papilionoidea</taxon>
        <taxon>Papilionidae</taxon>
        <taxon>Papilioninae</taxon>
        <taxon>Papilio</taxon>
    </lineage>
</organism>
<dbReference type="Proteomes" id="UP000053240">
    <property type="component" value="Unassembled WGS sequence"/>
</dbReference>
<name>A0A194R4C0_PAPMA</name>
<proteinExistence type="predicted"/>
<accession>A0A194R4C0</accession>
<gene>
    <name evidence="2" type="ORF">RR48_11625</name>
</gene>
<dbReference type="InParanoid" id="A0A194R4C0"/>
<feature type="region of interest" description="Disordered" evidence="1">
    <location>
        <begin position="30"/>
        <end position="49"/>
    </location>
</feature>
<keyword evidence="3" id="KW-1185">Reference proteome</keyword>
<dbReference type="AlphaFoldDB" id="A0A194R4C0"/>